<evidence type="ECO:0000256" key="1">
    <source>
        <dbReference type="SAM" id="Phobius"/>
    </source>
</evidence>
<proteinExistence type="predicted"/>
<comment type="caution">
    <text evidence="2">The sequence shown here is derived from an EMBL/GenBank/DDBJ whole genome shotgun (WGS) entry which is preliminary data.</text>
</comment>
<keyword evidence="1" id="KW-1133">Transmembrane helix</keyword>
<evidence type="ECO:0000313" key="2">
    <source>
        <dbReference type="EMBL" id="PXV67406.1"/>
    </source>
</evidence>
<keyword evidence="1" id="KW-0812">Transmembrane</keyword>
<evidence type="ECO:0008006" key="4">
    <source>
        <dbReference type="Google" id="ProtNLM"/>
    </source>
</evidence>
<gene>
    <name evidence="2" type="ORF">CLV62_10379</name>
</gene>
<sequence length="144" mass="16260">MGTTTGSWKKTFTKIFIVVIILVIGGVIAYFYFPFASSSVKAGQLNYVMHKGIIFKTYEGKLIQTGIKTGTVGGLQSNEFEFSIENKELAQRLMNLTGQNVKLHYKEYFGSLPWRGYTRFIVDSIISVEEAPNPNINPNYPINY</sequence>
<dbReference type="RefSeq" id="WP_110309562.1">
    <property type="nucleotide sequence ID" value="NZ_QICL01000003.1"/>
</dbReference>
<keyword evidence="3" id="KW-1185">Reference proteome</keyword>
<name>A0A2V3PRL1_9BACT</name>
<accession>A0A2V3PRL1</accession>
<feature type="transmembrane region" description="Helical" evidence="1">
    <location>
        <begin position="12"/>
        <end position="33"/>
    </location>
</feature>
<keyword evidence="1" id="KW-0472">Membrane</keyword>
<dbReference type="OrthoDB" id="9794557at2"/>
<evidence type="ECO:0000313" key="3">
    <source>
        <dbReference type="Proteomes" id="UP000247973"/>
    </source>
</evidence>
<dbReference type="Proteomes" id="UP000247973">
    <property type="component" value="Unassembled WGS sequence"/>
</dbReference>
<dbReference type="EMBL" id="QICL01000003">
    <property type="protein sequence ID" value="PXV67406.1"/>
    <property type="molecule type" value="Genomic_DNA"/>
</dbReference>
<protein>
    <recommendedName>
        <fullName evidence="4">6-phosphogluconate dehydrogenase</fullName>
    </recommendedName>
</protein>
<dbReference type="AlphaFoldDB" id="A0A2V3PRL1"/>
<reference evidence="2 3" key="1">
    <citation type="submission" date="2018-03" db="EMBL/GenBank/DDBJ databases">
        <title>Genomic Encyclopedia of Archaeal and Bacterial Type Strains, Phase II (KMG-II): from individual species to whole genera.</title>
        <authorList>
            <person name="Goeker M."/>
        </authorList>
    </citation>
    <scope>NUCLEOTIDE SEQUENCE [LARGE SCALE GENOMIC DNA]</scope>
    <source>
        <strain evidence="2 3">DSM 100214</strain>
    </source>
</reference>
<organism evidence="2 3">
    <name type="scientific">Dysgonomonas alginatilytica</name>
    <dbReference type="NCBI Taxonomy" id="1605892"/>
    <lineage>
        <taxon>Bacteria</taxon>
        <taxon>Pseudomonadati</taxon>
        <taxon>Bacteroidota</taxon>
        <taxon>Bacteroidia</taxon>
        <taxon>Bacteroidales</taxon>
        <taxon>Dysgonomonadaceae</taxon>
        <taxon>Dysgonomonas</taxon>
    </lineage>
</organism>